<feature type="transmembrane region" description="Helical" evidence="10">
    <location>
        <begin position="317"/>
        <end position="335"/>
    </location>
</feature>
<keyword evidence="6 10" id="KW-1133">Transmembrane helix</keyword>
<evidence type="ECO:0000256" key="6">
    <source>
        <dbReference type="ARBA" id="ARBA00022989"/>
    </source>
</evidence>
<evidence type="ECO:0000256" key="10">
    <source>
        <dbReference type="SAM" id="Phobius"/>
    </source>
</evidence>
<dbReference type="Pfam" id="PF01554">
    <property type="entry name" value="MatE"/>
    <property type="match status" value="2"/>
</dbReference>
<feature type="transmembrane region" description="Helical" evidence="10">
    <location>
        <begin position="275"/>
        <end position="296"/>
    </location>
</feature>
<keyword evidence="12" id="KW-1185">Reference proteome</keyword>
<feature type="transmembrane region" description="Helical" evidence="10">
    <location>
        <begin position="158"/>
        <end position="178"/>
    </location>
</feature>
<keyword evidence="4" id="KW-1003">Cell membrane</keyword>
<evidence type="ECO:0000256" key="1">
    <source>
        <dbReference type="ARBA" id="ARBA00004429"/>
    </source>
</evidence>
<evidence type="ECO:0000256" key="3">
    <source>
        <dbReference type="ARBA" id="ARBA00022449"/>
    </source>
</evidence>
<organism evidence="11 12">
    <name type="scientific">Sessilibacter corallicola</name>
    <dbReference type="NCBI Taxonomy" id="2904075"/>
    <lineage>
        <taxon>Bacteria</taxon>
        <taxon>Pseudomonadati</taxon>
        <taxon>Pseudomonadota</taxon>
        <taxon>Gammaproteobacteria</taxon>
        <taxon>Cellvibrionales</taxon>
        <taxon>Cellvibrionaceae</taxon>
        <taxon>Sessilibacter</taxon>
    </lineage>
</organism>
<evidence type="ECO:0000256" key="5">
    <source>
        <dbReference type="ARBA" id="ARBA00022692"/>
    </source>
</evidence>
<feature type="transmembrane region" description="Helical" evidence="10">
    <location>
        <begin position="125"/>
        <end position="146"/>
    </location>
</feature>
<feature type="transmembrane region" description="Helical" evidence="10">
    <location>
        <begin position="387"/>
        <end position="405"/>
    </location>
</feature>
<name>A0ABQ0A3I1_9GAMM</name>
<evidence type="ECO:0000313" key="11">
    <source>
        <dbReference type="EMBL" id="GAA6166204.1"/>
    </source>
</evidence>
<feature type="transmembrane region" description="Helical" evidence="10">
    <location>
        <begin position="12"/>
        <end position="31"/>
    </location>
</feature>
<proteinExistence type="predicted"/>
<sequence>MAQTTQEIKVIAKLGTPLIFSHTAIIAMSATDTIMAAQVSTDALAGLAIGASIWSALSVMILGMCGATATIAAQFHGGKRLSRIGFQVHQTAWIGFFTAVLISVILALSAVWLRWVQPEGTLTTIAIDYLQVLTLGCFGYTLAAVLRGTCEAIGDTGLAMLTNGVLFLLNLIFDYLLVFGKFGFPELGPVGCAWASVLSYWIIAIVLTIFLAKQKKYQRLNLFNRIWKPKWHVMKKHLAICVPLALGTGSEVFFFSSIALFVVPFGTLPVASHQIVINFSSLVYMIPLGFSVALCIRCASLRGSNQNVHARFSAFTGVKLATAIAFATALLTVALRDFVAEIYTPDVDVQQLVSQLLLLCALYQIADAVQVGSWGGLRGFGDTKVPMVMQLISYWVIGFPCGYALAHGLEWGIFGFWTGIIVGLCCAAVLLNFRLRKLTRQYKPQAAS</sequence>
<protein>
    <recommendedName>
        <fullName evidence="9">Multidrug-efflux transporter</fullName>
    </recommendedName>
</protein>
<evidence type="ECO:0000256" key="4">
    <source>
        <dbReference type="ARBA" id="ARBA00022475"/>
    </source>
</evidence>
<evidence type="ECO:0000313" key="12">
    <source>
        <dbReference type="Proteomes" id="UP001465153"/>
    </source>
</evidence>
<feature type="transmembrane region" description="Helical" evidence="10">
    <location>
        <begin position="43"/>
        <end position="71"/>
    </location>
</feature>
<accession>A0ABQ0A3I1</accession>
<dbReference type="EMBL" id="BAABWN010000001">
    <property type="protein sequence ID" value="GAA6166204.1"/>
    <property type="molecule type" value="Genomic_DNA"/>
</dbReference>
<dbReference type="PANTHER" id="PTHR43298">
    <property type="entry name" value="MULTIDRUG RESISTANCE PROTEIN NORM-RELATED"/>
    <property type="match status" value="1"/>
</dbReference>
<dbReference type="CDD" id="cd13131">
    <property type="entry name" value="MATE_NorM_like"/>
    <property type="match status" value="1"/>
</dbReference>
<dbReference type="InterPro" id="IPR048279">
    <property type="entry name" value="MdtK-like"/>
</dbReference>
<dbReference type="NCBIfam" id="TIGR00797">
    <property type="entry name" value="matE"/>
    <property type="match status" value="1"/>
</dbReference>
<evidence type="ECO:0000256" key="2">
    <source>
        <dbReference type="ARBA" id="ARBA00022448"/>
    </source>
</evidence>
<feature type="transmembrane region" description="Helical" evidence="10">
    <location>
        <begin position="355"/>
        <end position="375"/>
    </location>
</feature>
<dbReference type="PANTHER" id="PTHR43298:SF2">
    <property type="entry name" value="FMN_FAD EXPORTER YEEO-RELATED"/>
    <property type="match status" value="1"/>
</dbReference>
<reference evidence="11 12" key="1">
    <citation type="submission" date="2024-04" db="EMBL/GenBank/DDBJ databases">
        <title>Draft genome sequence of Sessilibacter corallicola NBRC 116591.</title>
        <authorList>
            <person name="Miyakawa T."/>
            <person name="Kusuya Y."/>
            <person name="Miura T."/>
        </authorList>
    </citation>
    <scope>NUCLEOTIDE SEQUENCE [LARGE SCALE GENOMIC DNA]</scope>
    <source>
        <strain evidence="11 12">KU-00831-HH</strain>
    </source>
</reference>
<dbReference type="PIRSF" id="PIRSF006603">
    <property type="entry name" value="DinF"/>
    <property type="match status" value="1"/>
</dbReference>
<keyword evidence="2" id="KW-0813">Transport</keyword>
<dbReference type="Proteomes" id="UP001465153">
    <property type="component" value="Unassembled WGS sequence"/>
</dbReference>
<keyword evidence="7" id="KW-0406">Ion transport</keyword>
<feature type="transmembrane region" description="Helical" evidence="10">
    <location>
        <begin position="92"/>
        <end position="113"/>
    </location>
</feature>
<keyword evidence="8 10" id="KW-0472">Membrane</keyword>
<keyword evidence="3" id="KW-0050">Antiport</keyword>
<evidence type="ECO:0000256" key="9">
    <source>
        <dbReference type="ARBA" id="ARBA00031636"/>
    </source>
</evidence>
<evidence type="ECO:0000256" key="8">
    <source>
        <dbReference type="ARBA" id="ARBA00023136"/>
    </source>
</evidence>
<keyword evidence="5 10" id="KW-0812">Transmembrane</keyword>
<feature type="transmembrane region" description="Helical" evidence="10">
    <location>
        <begin position="193"/>
        <end position="212"/>
    </location>
</feature>
<dbReference type="InterPro" id="IPR050222">
    <property type="entry name" value="MATE_MdtK"/>
</dbReference>
<feature type="transmembrane region" description="Helical" evidence="10">
    <location>
        <begin position="411"/>
        <end position="433"/>
    </location>
</feature>
<gene>
    <name evidence="11" type="ORF">NBRC116591_00140</name>
</gene>
<dbReference type="InterPro" id="IPR002528">
    <property type="entry name" value="MATE_fam"/>
</dbReference>
<feature type="transmembrane region" description="Helical" evidence="10">
    <location>
        <begin position="238"/>
        <end position="263"/>
    </location>
</feature>
<dbReference type="RefSeq" id="WP_353301235.1">
    <property type="nucleotide sequence ID" value="NZ_BAABWN010000001.1"/>
</dbReference>
<comment type="caution">
    <text evidence="11">The sequence shown here is derived from an EMBL/GenBank/DDBJ whole genome shotgun (WGS) entry which is preliminary data.</text>
</comment>
<comment type="subcellular location">
    <subcellularLocation>
        <location evidence="1">Cell inner membrane</location>
        <topology evidence="1">Multi-pass membrane protein</topology>
    </subcellularLocation>
</comment>
<evidence type="ECO:0000256" key="7">
    <source>
        <dbReference type="ARBA" id="ARBA00023065"/>
    </source>
</evidence>